<evidence type="ECO:0000313" key="1">
    <source>
        <dbReference type="EMBL" id="KAF4633238.1"/>
    </source>
</evidence>
<comment type="caution">
    <text evidence="1">The sequence shown here is derived from an EMBL/GenBank/DDBJ whole genome shotgun (WGS) entry which is preliminary data.</text>
</comment>
<dbReference type="OrthoDB" id="1928087at2759"/>
<protein>
    <submittedName>
        <fullName evidence="1">Uncharacterized protein</fullName>
    </submittedName>
</protein>
<accession>A0A8H4W3W2</accession>
<gene>
    <name evidence="1" type="ORF">G7Y89_g4883</name>
</gene>
<evidence type="ECO:0000313" key="2">
    <source>
        <dbReference type="Proteomes" id="UP000566819"/>
    </source>
</evidence>
<dbReference type="AlphaFoldDB" id="A0A8H4W3W2"/>
<sequence length="531" mass="59798">MVTRGFWNVRRGGKWYQIHQKRGRISPPGDTSTYLTVKDFQDSITKLDKAILVPFPLPLQQNLDYVYTLDLDSVYLTVSFWNREEGDEDIGLPLSIRRFSLNSINKASDLSIEALLQNGSNPLLDIPAGQGTLQAEKEYEHWETEIGQPSSLNELQCRMFMDFVYQWRFFIDDRTAWQYPSSTLFHRLCNAFLRLAAWDLEISSECEIAKLPLGAESFPGWDSPPTEVYWFHGSLVVLCEDLGTSSSISAAVSRARKFVGHLESRGNEVNCILISLGDIAFVQVLADKIQCSTVFPLLTNSSATECSAGFRILTYFLTSPYVKERERNLAAREASSIALPTEVLEMVLNAVAPYDIVSFAQASFMVENWYYSSLPQLPDMAIHHLDVSIPCCGRRNNSEGKEGVCCSDCYAWRHSECLDPSERTPEECYICSKCRLSREQAGTRPKLIPGAIGRANRRGDRPDGCRVMLWKQEKALQLRVSAPAVMRPELRLMDRDLTSTPPNQIDYVVLFGGSWSGLAFGLDDVGSEARI</sequence>
<dbReference type="InterPro" id="IPR011011">
    <property type="entry name" value="Znf_FYVE_PHD"/>
</dbReference>
<name>A0A8H4W3W2_9HELO</name>
<dbReference type="EMBL" id="JAAMPI010000277">
    <property type="protein sequence ID" value="KAF4633238.1"/>
    <property type="molecule type" value="Genomic_DNA"/>
</dbReference>
<proteinExistence type="predicted"/>
<dbReference type="InterPro" id="IPR013083">
    <property type="entry name" value="Znf_RING/FYVE/PHD"/>
</dbReference>
<dbReference type="Gene3D" id="3.30.40.10">
    <property type="entry name" value="Zinc/RING finger domain, C3HC4 (zinc finger)"/>
    <property type="match status" value="1"/>
</dbReference>
<organism evidence="1 2">
    <name type="scientific">Cudoniella acicularis</name>
    <dbReference type="NCBI Taxonomy" id="354080"/>
    <lineage>
        <taxon>Eukaryota</taxon>
        <taxon>Fungi</taxon>
        <taxon>Dikarya</taxon>
        <taxon>Ascomycota</taxon>
        <taxon>Pezizomycotina</taxon>
        <taxon>Leotiomycetes</taxon>
        <taxon>Helotiales</taxon>
        <taxon>Tricladiaceae</taxon>
        <taxon>Cudoniella</taxon>
    </lineage>
</organism>
<dbReference type="SUPFAM" id="SSF57903">
    <property type="entry name" value="FYVE/PHD zinc finger"/>
    <property type="match status" value="1"/>
</dbReference>
<keyword evidence="2" id="KW-1185">Reference proteome</keyword>
<dbReference type="Proteomes" id="UP000566819">
    <property type="component" value="Unassembled WGS sequence"/>
</dbReference>
<reference evidence="1 2" key="1">
    <citation type="submission" date="2020-03" db="EMBL/GenBank/DDBJ databases">
        <title>Draft Genome Sequence of Cudoniella acicularis.</title>
        <authorList>
            <person name="Buettner E."/>
            <person name="Kellner H."/>
        </authorList>
    </citation>
    <scope>NUCLEOTIDE SEQUENCE [LARGE SCALE GENOMIC DNA]</scope>
    <source>
        <strain evidence="1 2">DSM 108380</strain>
    </source>
</reference>
<dbReference type="CDD" id="cd15489">
    <property type="entry name" value="PHD_SF"/>
    <property type="match status" value="1"/>
</dbReference>